<accession>A0A8S3S5A8</accession>
<dbReference type="Pfam" id="PF03372">
    <property type="entry name" value="Exo_endo_phos"/>
    <property type="match status" value="1"/>
</dbReference>
<evidence type="ECO:0000256" key="4">
    <source>
        <dbReference type="ARBA" id="ARBA00022989"/>
    </source>
</evidence>
<dbReference type="SMART" id="SM00321">
    <property type="entry name" value="WSC"/>
    <property type="match status" value="1"/>
</dbReference>
<keyword evidence="5" id="KW-0472">Membrane</keyword>
<keyword evidence="9" id="KW-1185">Reference proteome</keyword>
<dbReference type="InterPro" id="IPR051836">
    <property type="entry name" value="Kremen_rcpt"/>
</dbReference>
<dbReference type="InterPro" id="IPR036691">
    <property type="entry name" value="Endo/exonu/phosph_ase_sf"/>
</dbReference>
<dbReference type="AlphaFoldDB" id="A0A8S3S5A8"/>
<dbReference type="GO" id="GO:0003824">
    <property type="term" value="F:catalytic activity"/>
    <property type="evidence" value="ECO:0007669"/>
    <property type="project" value="InterPro"/>
</dbReference>
<protein>
    <recommendedName>
        <fullName evidence="7">WSC domain-containing protein</fullName>
    </recommendedName>
</protein>
<dbReference type="Proteomes" id="UP000683360">
    <property type="component" value="Unassembled WGS sequence"/>
</dbReference>
<feature type="domain" description="WSC" evidence="7">
    <location>
        <begin position="165"/>
        <end position="266"/>
    </location>
</feature>
<comment type="subcellular location">
    <subcellularLocation>
        <location evidence="1">Membrane</location>
        <topology evidence="1">Single-pass membrane protein</topology>
    </subcellularLocation>
</comment>
<keyword evidence="6" id="KW-0325">Glycoprotein</keyword>
<evidence type="ECO:0000313" key="9">
    <source>
        <dbReference type="Proteomes" id="UP000683360"/>
    </source>
</evidence>
<evidence type="ECO:0000259" key="7">
    <source>
        <dbReference type="PROSITE" id="PS51212"/>
    </source>
</evidence>
<dbReference type="PANTHER" id="PTHR24269:SF16">
    <property type="entry name" value="PROTEIN SLG1"/>
    <property type="match status" value="1"/>
</dbReference>
<evidence type="ECO:0000256" key="2">
    <source>
        <dbReference type="ARBA" id="ARBA00022692"/>
    </source>
</evidence>
<keyword evidence="4" id="KW-1133">Transmembrane helix</keyword>
<sequence length="269" mass="30161">MFLVGVLYRPPNSNSNIWNLFSESVDKALDCNLWDLFSESVDKSLGCNYPIFLCGDFNCDMMSNTSSSFKKLLNRLNLENVVWESTNFTTQTGTCIDLCVTNRKNLIKSVTILTLLHHCYKPEIPDNNELLPPCHLIKFVINEKEILDQLKILNVNKPAGSEGKHLQYIGCYVDQSTPRTLPDGYLKLEGDMTNDVCLDYCCGSLTTATFMGIEDADHCFCSTVARSTNFVPRNDPDSGLICNIPCSGNQSEICGGFWSLSTYKIGKRR</sequence>
<dbReference type="PROSITE" id="PS51212">
    <property type="entry name" value="WSC"/>
    <property type="match status" value="1"/>
</dbReference>
<comment type="caution">
    <text evidence="8">The sequence shown here is derived from an EMBL/GenBank/DDBJ whole genome shotgun (WGS) entry which is preliminary data.</text>
</comment>
<organism evidence="8 9">
    <name type="scientific">Mytilus edulis</name>
    <name type="common">Blue mussel</name>
    <dbReference type="NCBI Taxonomy" id="6550"/>
    <lineage>
        <taxon>Eukaryota</taxon>
        <taxon>Metazoa</taxon>
        <taxon>Spiralia</taxon>
        <taxon>Lophotrochozoa</taxon>
        <taxon>Mollusca</taxon>
        <taxon>Bivalvia</taxon>
        <taxon>Autobranchia</taxon>
        <taxon>Pteriomorphia</taxon>
        <taxon>Mytilida</taxon>
        <taxon>Mytiloidea</taxon>
        <taxon>Mytilidae</taxon>
        <taxon>Mytilinae</taxon>
        <taxon>Mytilus</taxon>
    </lineage>
</organism>
<dbReference type="InterPro" id="IPR005135">
    <property type="entry name" value="Endo/exonuclease/phosphatase"/>
</dbReference>
<evidence type="ECO:0000256" key="6">
    <source>
        <dbReference type="ARBA" id="ARBA00023180"/>
    </source>
</evidence>
<proteinExistence type="predicted"/>
<evidence type="ECO:0000313" key="8">
    <source>
        <dbReference type="EMBL" id="CAG2217060.1"/>
    </source>
</evidence>
<dbReference type="EMBL" id="CAJPWZ010001501">
    <property type="protein sequence ID" value="CAG2217060.1"/>
    <property type="molecule type" value="Genomic_DNA"/>
</dbReference>
<evidence type="ECO:0000256" key="1">
    <source>
        <dbReference type="ARBA" id="ARBA00004167"/>
    </source>
</evidence>
<evidence type="ECO:0000256" key="5">
    <source>
        <dbReference type="ARBA" id="ARBA00023136"/>
    </source>
</evidence>
<keyword evidence="3" id="KW-0732">Signal</keyword>
<gene>
    <name evidence="8" type="ORF">MEDL_30762</name>
</gene>
<dbReference type="OrthoDB" id="416454at2759"/>
<dbReference type="SUPFAM" id="SSF56219">
    <property type="entry name" value="DNase I-like"/>
    <property type="match status" value="1"/>
</dbReference>
<dbReference type="GO" id="GO:0005886">
    <property type="term" value="C:plasma membrane"/>
    <property type="evidence" value="ECO:0007669"/>
    <property type="project" value="TreeGrafter"/>
</dbReference>
<dbReference type="Pfam" id="PF01822">
    <property type="entry name" value="WSC"/>
    <property type="match status" value="1"/>
</dbReference>
<evidence type="ECO:0000256" key="3">
    <source>
        <dbReference type="ARBA" id="ARBA00022729"/>
    </source>
</evidence>
<dbReference type="InterPro" id="IPR002889">
    <property type="entry name" value="WSC_carb-bd"/>
</dbReference>
<reference evidence="8" key="1">
    <citation type="submission" date="2021-03" db="EMBL/GenBank/DDBJ databases">
        <authorList>
            <person name="Bekaert M."/>
        </authorList>
    </citation>
    <scope>NUCLEOTIDE SEQUENCE</scope>
</reference>
<dbReference type="PANTHER" id="PTHR24269">
    <property type="entry name" value="KREMEN PROTEIN"/>
    <property type="match status" value="1"/>
</dbReference>
<dbReference type="Gene3D" id="3.60.10.10">
    <property type="entry name" value="Endonuclease/exonuclease/phosphatase"/>
    <property type="match status" value="1"/>
</dbReference>
<name>A0A8S3S5A8_MYTED</name>
<keyword evidence="2" id="KW-0812">Transmembrane</keyword>